<dbReference type="EMBL" id="BSFM01000014">
    <property type="protein sequence ID" value="GLK85317.1"/>
    <property type="molecule type" value="Genomic_DNA"/>
</dbReference>
<protein>
    <submittedName>
        <fullName evidence="1">Uncharacterized protein</fullName>
    </submittedName>
</protein>
<evidence type="ECO:0000313" key="2">
    <source>
        <dbReference type="Proteomes" id="UP001143330"/>
    </source>
</evidence>
<sequence length="39" mass="4202">MLNATIISIFAAFIALATFSAGHIARDDKPARRPVRCDA</sequence>
<reference evidence="1" key="1">
    <citation type="journal article" date="2014" name="Int. J. Syst. Evol. Microbiol.">
        <title>Complete genome sequence of Corynebacterium casei LMG S-19264T (=DSM 44701T), isolated from a smear-ripened cheese.</title>
        <authorList>
            <consortium name="US DOE Joint Genome Institute (JGI-PGF)"/>
            <person name="Walter F."/>
            <person name="Albersmeier A."/>
            <person name="Kalinowski J."/>
            <person name="Ruckert C."/>
        </authorList>
    </citation>
    <scope>NUCLEOTIDE SEQUENCE</scope>
    <source>
        <strain evidence="1">VKM B-2789</strain>
    </source>
</reference>
<organism evidence="1 2">
    <name type="scientific">Ancylobacter defluvii</name>
    <dbReference type="NCBI Taxonomy" id="1282440"/>
    <lineage>
        <taxon>Bacteria</taxon>
        <taxon>Pseudomonadati</taxon>
        <taxon>Pseudomonadota</taxon>
        <taxon>Alphaproteobacteria</taxon>
        <taxon>Hyphomicrobiales</taxon>
        <taxon>Xanthobacteraceae</taxon>
        <taxon>Ancylobacter</taxon>
    </lineage>
</organism>
<proteinExistence type="predicted"/>
<dbReference type="Proteomes" id="UP001143330">
    <property type="component" value="Unassembled WGS sequence"/>
</dbReference>
<name>A0A9W6NC70_9HYPH</name>
<accession>A0A9W6NC70</accession>
<evidence type="ECO:0000313" key="1">
    <source>
        <dbReference type="EMBL" id="GLK85317.1"/>
    </source>
</evidence>
<dbReference type="AlphaFoldDB" id="A0A9W6NC70"/>
<keyword evidence="2" id="KW-1185">Reference proteome</keyword>
<comment type="caution">
    <text evidence="1">The sequence shown here is derived from an EMBL/GenBank/DDBJ whole genome shotgun (WGS) entry which is preliminary data.</text>
</comment>
<gene>
    <name evidence="1" type="ORF">GCM10017653_33870</name>
</gene>
<reference evidence="1" key="2">
    <citation type="submission" date="2023-01" db="EMBL/GenBank/DDBJ databases">
        <authorList>
            <person name="Sun Q."/>
            <person name="Evtushenko L."/>
        </authorList>
    </citation>
    <scope>NUCLEOTIDE SEQUENCE</scope>
    <source>
        <strain evidence="1">VKM B-2789</strain>
    </source>
</reference>